<dbReference type="EMBL" id="JAUSZV010000005">
    <property type="protein sequence ID" value="MDQ0904706.1"/>
    <property type="molecule type" value="Genomic_DNA"/>
</dbReference>
<feature type="compositionally biased region" description="Low complexity" evidence="7">
    <location>
        <begin position="101"/>
        <end position="112"/>
    </location>
</feature>
<reference evidence="8" key="1">
    <citation type="submission" date="2023-07" db="EMBL/GenBank/DDBJ databases">
        <title>Comparative genomics of wheat-associated soil bacteria to identify genetic determinants of phenazine resistance.</title>
        <authorList>
            <person name="Mouncey N."/>
        </authorList>
    </citation>
    <scope>NUCLEOTIDE SEQUENCE</scope>
    <source>
        <strain evidence="8">V4I22</strain>
    </source>
</reference>
<keyword evidence="6" id="KW-0814">Transposable element</keyword>
<dbReference type="GO" id="GO:0004803">
    <property type="term" value="F:transposase activity"/>
    <property type="evidence" value="ECO:0007669"/>
    <property type="project" value="UniProtKB-UniRule"/>
</dbReference>
<protein>
    <recommendedName>
        <fullName evidence="6">Mutator family transposase</fullName>
    </recommendedName>
</protein>
<dbReference type="PANTHER" id="PTHR33217:SF7">
    <property type="entry name" value="TRANSPOSASE FOR INSERTION SEQUENCE ELEMENT IS1081"/>
    <property type="match status" value="1"/>
</dbReference>
<comment type="similarity">
    <text evidence="2 6">Belongs to the transposase mutator family.</text>
</comment>
<feature type="compositionally biased region" description="Basic and acidic residues" evidence="7">
    <location>
        <begin position="138"/>
        <end position="147"/>
    </location>
</feature>
<dbReference type="Pfam" id="PF00872">
    <property type="entry name" value="Transposase_mut"/>
    <property type="match status" value="1"/>
</dbReference>
<evidence type="ECO:0000256" key="2">
    <source>
        <dbReference type="ARBA" id="ARBA00010961"/>
    </source>
</evidence>
<dbReference type="AlphaFoldDB" id="A0AAW8F625"/>
<evidence type="ECO:0000313" key="8">
    <source>
        <dbReference type="EMBL" id="MDQ0904706.1"/>
    </source>
</evidence>
<evidence type="ECO:0000256" key="6">
    <source>
        <dbReference type="RuleBase" id="RU365089"/>
    </source>
</evidence>
<evidence type="ECO:0000256" key="4">
    <source>
        <dbReference type="ARBA" id="ARBA00023125"/>
    </source>
</evidence>
<dbReference type="GO" id="GO:0003677">
    <property type="term" value="F:DNA binding"/>
    <property type="evidence" value="ECO:0007669"/>
    <property type="project" value="UniProtKB-UniRule"/>
</dbReference>
<feature type="region of interest" description="Disordered" evidence="7">
    <location>
        <begin position="101"/>
        <end position="176"/>
    </location>
</feature>
<name>A0AAW8F625_9ACTN</name>
<dbReference type="PANTHER" id="PTHR33217">
    <property type="entry name" value="TRANSPOSASE FOR INSERTION SEQUENCE ELEMENT IS1081"/>
    <property type="match status" value="1"/>
</dbReference>
<accession>A0AAW8F625</accession>
<evidence type="ECO:0000256" key="7">
    <source>
        <dbReference type="SAM" id="MobiDB-lite"/>
    </source>
</evidence>
<proteinExistence type="inferred from homology"/>
<evidence type="ECO:0000256" key="5">
    <source>
        <dbReference type="ARBA" id="ARBA00023172"/>
    </source>
</evidence>
<dbReference type="Proteomes" id="UP001234216">
    <property type="component" value="Unassembled WGS sequence"/>
</dbReference>
<organism evidence="8 9">
    <name type="scientific">Streptomyces canus</name>
    <dbReference type="NCBI Taxonomy" id="58343"/>
    <lineage>
        <taxon>Bacteria</taxon>
        <taxon>Bacillati</taxon>
        <taxon>Actinomycetota</taxon>
        <taxon>Actinomycetes</taxon>
        <taxon>Kitasatosporales</taxon>
        <taxon>Streptomycetaceae</taxon>
        <taxon>Streptomyces</taxon>
        <taxon>Streptomyces aurantiacus group</taxon>
    </lineage>
</organism>
<keyword evidence="4 6" id="KW-0238">DNA-binding</keyword>
<gene>
    <name evidence="8" type="ORF">QFZ22_000691</name>
</gene>
<sequence length="251" mass="26947">MSLSKPPRPVCQKGLLICYAPGRMPPQVSSPAGSLSQTPVVSQAAVIATGISATGHHEILGVRVGDSESKPFWTKFLRSLRARGLENVQLVISDSHSVWWPRSAPSSSARPGKGAGFTSSGTCFRRAGLRRDGRRHYPHDLRADHTRAGAHPAGRGRRHARTAIPTGQGDAAGCGNRHHRVRRLPAGALEEDLVDGRNRQGGRVAGQRRGWRAGGACRSGTWAATGPPAERRRVSACSAISRSWRRSCLLL</sequence>
<dbReference type="InterPro" id="IPR001207">
    <property type="entry name" value="Transposase_mutator"/>
</dbReference>
<comment type="caution">
    <text evidence="8">The sequence shown here is derived from an EMBL/GenBank/DDBJ whole genome shotgun (WGS) entry which is preliminary data.</text>
</comment>
<dbReference type="GO" id="GO:0006313">
    <property type="term" value="P:DNA transposition"/>
    <property type="evidence" value="ECO:0007669"/>
    <property type="project" value="UniProtKB-UniRule"/>
</dbReference>
<keyword evidence="3 6" id="KW-0815">Transposition</keyword>
<evidence type="ECO:0000256" key="3">
    <source>
        <dbReference type="ARBA" id="ARBA00022578"/>
    </source>
</evidence>
<comment type="function">
    <text evidence="1 6">Required for the transposition of the insertion element.</text>
</comment>
<keyword evidence="5 6" id="KW-0233">DNA recombination</keyword>
<evidence type="ECO:0000313" key="9">
    <source>
        <dbReference type="Proteomes" id="UP001234216"/>
    </source>
</evidence>
<evidence type="ECO:0000256" key="1">
    <source>
        <dbReference type="ARBA" id="ARBA00002190"/>
    </source>
</evidence>